<keyword evidence="9" id="KW-1278">Translocase</keyword>
<proteinExistence type="inferred from homology"/>
<keyword evidence="11 17" id="KW-1133">Transmembrane helix</keyword>
<evidence type="ECO:0000256" key="4">
    <source>
        <dbReference type="ARBA" id="ARBA00021096"/>
    </source>
</evidence>
<dbReference type="Pfam" id="PF06455">
    <property type="entry name" value="NADH5_C"/>
    <property type="match status" value="1"/>
</dbReference>
<feature type="transmembrane region" description="Helical" evidence="17">
    <location>
        <begin position="116"/>
        <end position="136"/>
    </location>
</feature>
<evidence type="ECO:0000256" key="2">
    <source>
        <dbReference type="ARBA" id="ARBA00004448"/>
    </source>
</evidence>
<reference evidence="21" key="1">
    <citation type="journal article" date="2016" name="Mol. Biol. Evol.">
        <title>Mitochondrial Phylogenomics Resolves the Global Spread of Higher Termites, Ecosystem Engineers of the Tropics.</title>
        <authorList>
            <person name="Bourguignon T."/>
            <person name="Lo N."/>
            <person name="Sobotnik J."/>
            <person name="Ho S.Y."/>
            <person name="Iqbal N."/>
            <person name="Coissac E."/>
            <person name="Lee M."/>
            <person name="Jendryka M.M."/>
            <person name="Sillam-Dusses D."/>
            <person name="Krizkova B."/>
            <person name="Roisin Y."/>
            <person name="Evans T.A."/>
        </authorList>
    </citation>
    <scope>NUCLEOTIDE SEQUENCE</scope>
    <source>
        <strain evidence="21">E16</strain>
    </source>
</reference>
<feature type="transmembrane region" description="Helical" evidence="17">
    <location>
        <begin position="385"/>
        <end position="407"/>
    </location>
</feature>
<feature type="domain" description="NADH-Ubiquinone oxidoreductase (complex I) chain 5 N-terminal" evidence="19">
    <location>
        <begin position="8"/>
        <end position="54"/>
    </location>
</feature>
<dbReference type="GO" id="GO:0015990">
    <property type="term" value="P:electron transport coupled proton transport"/>
    <property type="evidence" value="ECO:0007669"/>
    <property type="project" value="TreeGrafter"/>
</dbReference>
<dbReference type="Pfam" id="PF00361">
    <property type="entry name" value="Proton_antipo_M"/>
    <property type="match status" value="1"/>
</dbReference>
<evidence type="ECO:0000259" key="19">
    <source>
        <dbReference type="Pfam" id="PF00662"/>
    </source>
</evidence>
<evidence type="ECO:0000259" key="18">
    <source>
        <dbReference type="Pfam" id="PF00361"/>
    </source>
</evidence>
<comment type="similarity">
    <text evidence="17">Belongs to the complex I subunit 5 family.</text>
</comment>
<dbReference type="GO" id="GO:0008137">
    <property type="term" value="F:NADH dehydrogenase (ubiquinone) activity"/>
    <property type="evidence" value="ECO:0007669"/>
    <property type="project" value="UniProtKB-EC"/>
</dbReference>
<evidence type="ECO:0000256" key="17">
    <source>
        <dbReference type="RuleBase" id="RU003404"/>
    </source>
</evidence>
<keyword evidence="12 17" id="KW-0520">NAD</keyword>
<feature type="domain" description="NADH dehydrogenase subunit 5 C-terminal" evidence="20">
    <location>
        <begin position="357"/>
        <end position="537"/>
    </location>
</feature>
<name>A0A1S5VTP6_9NEOP</name>
<evidence type="ECO:0000256" key="14">
    <source>
        <dbReference type="ARBA" id="ARBA00023128"/>
    </source>
</evidence>
<keyword evidence="10" id="KW-0249">Electron transport</keyword>
<feature type="transmembrane region" description="Helical" evidence="17">
    <location>
        <begin position="297"/>
        <end position="323"/>
    </location>
</feature>
<evidence type="ECO:0000256" key="8">
    <source>
        <dbReference type="ARBA" id="ARBA00022792"/>
    </source>
</evidence>
<keyword evidence="5 17" id="KW-0813">Transport</keyword>
<evidence type="ECO:0000256" key="11">
    <source>
        <dbReference type="ARBA" id="ARBA00022989"/>
    </source>
</evidence>
<feature type="transmembrane region" description="Helical" evidence="17">
    <location>
        <begin position="178"/>
        <end position="198"/>
    </location>
</feature>
<protein>
    <recommendedName>
        <fullName evidence="4 17">NADH-ubiquinone oxidoreductase chain 5</fullName>
        <ecNumber evidence="3 17">7.1.1.2</ecNumber>
    </recommendedName>
</protein>
<dbReference type="PANTHER" id="PTHR42829:SF2">
    <property type="entry name" value="NADH-UBIQUINONE OXIDOREDUCTASE CHAIN 5"/>
    <property type="match status" value="1"/>
</dbReference>
<dbReference type="PRINTS" id="PR01435">
    <property type="entry name" value="NPOXDRDTASE5"/>
</dbReference>
<dbReference type="EC" id="7.1.1.2" evidence="3 17"/>
<comment type="function">
    <text evidence="1">Core subunit of the mitochondrial membrane respiratory chain NADH dehydrogenase (Complex I) that is believed to belong to the minimal assembly required for catalysis. Complex I functions in the transfer of electrons from NADH to the respiratory chain. The immediate electron acceptor for the enzyme is believed to be ubiquinone.</text>
</comment>
<feature type="transmembrane region" description="Helical" evidence="17">
    <location>
        <begin position="237"/>
        <end position="262"/>
    </location>
</feature>
<evidence type="ECO:0000256" key="15">
    <source>
        <dbReference type="ARBA" id="ARBA00023136"/>
    </source>
</evidence>
<dbReference type="InterPro" id="IPR010934">
    <property type="entry name" value="NADH_DH_su5_C"/>
</dbReference>
<keyword evidence="14 17" id="KW-0496">Mitochondrion</keyword>
<evidence type="ECO:0000256" key="9">
    <source>
        <dbReference type="ARBA" id="ARBA00022967"/>
    </source>
</evidence>
<evidence type="ECO:0000256" key="13">
    <source>
        <dbReference type="ARBA" id="ARBA00023075"/>
    </source>
</evidence>
<comment type="subcellular location">
    <subcellularLocation>
        <location evidence="2">Mitochondrion inner membrane</location>
        <topology evidence="2">Multi-pass membrane protein</topology>
    </subcellularLocation>
</comment>
<dbReference type="PRINTS" id="PR01434">
    <property type="entry name" value="NADHDHGNASE5"/>
</dbReference>
<feature type="transmembrane region" description="Helical" evidence="17">
    <location>
        <begin position="75"/>
        <end position="95"/>
    </location>
</feature>
<comment type="catalytic activity">
    <reaction evidence="16 17">
        <text>a ubiquinone + NADH + 5 H(+)(in) = a ubiquinol + NAD(+) + 4 H(+)(out)</text>
        <dbReference type="Rhea" id="RHEA:29091"/>
        <dbReference type="Rhea" id="RHEA-COMP:9565"/>
        <dbReference type="Rhea" id="RHEA-COMP:9566"/>
        <dbReference type="ChEBI" id="CHEBI:15378"/>
        <dbReference type="ChEBI" id="CHEBI:16389"/>
        <dbReference type="ChEBI" id="CHEBI:17976"/>
        <dbReference type="ChEBI" id="CHEBI:57540"/>
        <dbReference type="ChEBI" id="CHEBI:57945"/>
        <dbReference type="EC" id="7.1.1.2"/>
    </reaction>
</comment>
<feature type="transmembrane region" description="Helical" evidence="17">
    <location>
        <begin position="204"/>
        <end position="225"/>
    </location>
</feature>
<keyword evidence="15 17" id="KW-0472">Membrane</keyword>
<keyword evidence="6" id="KW-0679">Respiratory chain</keyword>
<evidence type="ECO:0000256" key="10">
    <source>
        <dbReference type="ARBA" id="ARBA00022982"/>
    </source>
</evidence>
<feature type="transmembrane region" description="Helical" evidence="17">
    <location>
        <begin position="148"/>
        <end position="166"/>
    </location>
</feature>
<feature type="transmembrane region" description="Helical" evidence="17">
    <location>
        <begin position="419"/>
        <end position="443"/>
    </location>
</feature>
<keyword evidence="13 17" id="KW-0830">Ubiquinone</keyword>
<keyword evidence="7 17" id="KW-0812">Transmembrane</keyword>
<dbReference type="GO" id="GO:0005743">
    <property type="term" value="C:mitochondrial inner membrane"/>
    <property type="evidence" value="ECO:0007669"/>
    <property type="project" value="UniProtKB-SubCell"/>
</dbReference>
<keyword evidence="8" id="KW-0999">Mitochondrion inner membrane</keyword>
<evidence type="ECO:0000256" key="16">
    <source>
        <dbReference type="ARBA" id="ARBA00049551"/>
    </source>
</evidence>
<evidence type="ECO:0000256" key="12">
    <source>
        <dbReference type="ARBA" id="ARBA00023027"/>
    </source>
</evidence>
<dbReference type="Pfam" id="PF00662">
    <property type="entry name" value="Proton_antipo_N"/>
    <property type="match status" value="1"/>
</dbReference>
<accession>A0A1S5VTP6</accession>
<evidence type="ECO:0000256" key="1">
    <source>
        <dbReference type="ARBA" id="ARBA00003257"/>
    </source>
</evidence>
<evidence type="ECO:0000256" key="5">
    <source>
        <dbReference type="ARBA" id="ARBA00022448"/>
    </source>
</evidence>
<evidence type="ECO:0000256" key="3">
    <source>
        <dbReference type="ARBA" id="ARBA00012944"/>
    </source>
</evidence>
<dbReference type="GO" id="GO:0003954">
    <property type="term" value="F:NADH dehydrogenase activity"/>
    <property type="evidence" value="ECO:0007669"/>
    <property type="project" value="TreeGrafter"/>
</dbReference>
<dbReference type="InterPro" id="IPR003945">
    <property type="entry name" value="NU5C-like"/>
</dbReference>
<feature type="domain" description="NADH:quinone oxidoreductase/Mrp antiporter transmembrane" evidence="18">
    <location>
        <begin position="71"/>
        <end position="350"/>
    </location>
</feature>
<dbReference type="EMBL" id="KY224625">
    <property type="protein sequence ID" value="AQP29358.1"/>
    <property type="molecule type" value="Genomic_DNA"/>
</dbReference>
<gene>
    <name evidence="21" type="primary">nad5</name>
</gene>
<dbReference type="AlphaFoldDB" id="A0A1S5VTP6"/>
<feature type="transmembrane region" description="Helical" evidence="17">
    <location>
        <begin position="51"/>
        <end position="69"/>
    </location>
</feature>
<comment type="function">
    <text evidence="17">Core subunit of the mitochondrial membrane respiratory chain NADH dehydrogenase (Complex I) which catalyzes electron transfer from NADH through the respiratory chain, using ubiquinone as an electron acceptor. Essential for the catalytic activity and assembly of complex I.</text>
</comment>
<feature type="transmembrane region" description="Helical" evidence="17">
    <location>
        <begin position="12"/>
        <end position="39"/>
    </location>
</feature>
<feature type="transmembrane region" description="Helical" evidence="17">
    <location>
        <begin position="517"/>
        <end position="539"/>
    </location>
</feature>
<evidence type="ECO:0000256" key="6">
    <source>
        <dbReference type="ARBA" id="ARBA00022660"/>
    </source>
</evidence>
<evidence type="ECO:0000313" key="21">
    <source>
        <dbReference type="EMBL" id="AQP29358.1"/>
    </source>
</evidence>
<dbReference type="InterPro" id="IPR001750">
    <property type="entry name" value="ND/Mrp_TM"/>
</dbReference>
<sequence>MDWNIVTLNGSSVIMTFLFDWMSLLFMGFVFIISSLVILYSDDYMFGDLNIVRFILLVLMFVVSMMFLIVSPNMISILLGWDGLGLVSYLLVIYYQNVSSYGAGMLTVLSNRIGDVALLMVIAWMINFGSWSFVYYLDCLYGSVEMELISFLVVLAAMTSSAQIPFSSWLPAAMAAPTPVSALVHSSTLVTAGVYLLIRFSPSFGLWLSVFLLLVSGLTMFMAGLGANFEYDLSSIIALSTLSQLGLMIMTISIGLSGLAFFHLLTHALFKALLFMCAGGVIHSMGDSQDIRFMGGLSVYMPFTSSCLMVSNFALCGMPFLSGFYSSDFILEMFSMSYVNMFGFFLLFLSTGLTVCYSFRLFYFVMCGDFNFVSSYSMVETGYNMVFGMIGLLVMSIFGGSSLMWLICPTPSVICLPYYLKFLTMLVVVVGGWVGYGLAGFVFGDSLFSISWYGSSSFSGSMWYMPFLSTYGSSFWPLSVGYESTKVFDYGWMEYFGGQGAYWALFNLSSVNQWFQYNGLSVFLGFFAMWVIILLFVFAY</sequence>
<dbReference type="GO" id="GO:0042773">
    <property type="term" value="P:ATP synthesis coupled electron transport"/>
    <property type="evidence" value="ECO:0007669"/>
    <property type="project" value="InterPro"/>
</dbReference>
<organism evidence="21">
    <name type="scientific">Microtermes sp. E16</name>
    <dbReference type="NCBI Taxonomy" id="1934534"/>
    <lineage>
        <taxon>Eukaryota</taxon>
        <taxon>Metazoa</taxon>
        <taxon>Ecdysozoa</taxon>
        <taxon>Arthropoda</taxon>
        <taxon>Hexapoda</taxon>
        <taxon>Insecta</taxon>
        <taxon>Pterygota</taxon>
        <taxon>Neoptera</taxon>
        <taxon>Polyneoptera</taxon>
        <taxon>Dictyoptera</taxon>
        <taxon>Blattodea</taxon>
        <taxon>Blattoidea</taxon>
        <taxon>Termitoidae</taxon>
        <taxon>Termitidae</taxon>
        <taxon>Macrotermitinae</taxon>
        <taxon>Microtermes</taxon>
    </lineage>
</organism>
<feature type="transmembrane region" description="Helical" evidence="17">
    <location>
        <begin position="487"/>
        <end position="505"/>
    </location>
</feature>
<geneLocation type="mitochondrion" evidence="21"/>
<evidence type="ECO:0000259" key="20">
    <source>
        <dbReference type="Pfam" id="PF06455"/>
    </source>
</evidence>
<evidence type="ECO:0000256" key="7">
    <source>
        <dbReference type="ARBA" id="ARBA00022692"/>
    </source>
</evidence>
<dbReference type="InterPro" id="IPR001516">
    <property type="entry name" value="Proton_antipo_N"/>
</dbReference>
<dbReference type="PANTHER" id="PTHR42829">
    <property type="entry name" value="NADH-UBIQUINONE OXIDOREDUCTASE CHAIN 5"/>
    <property type="match status" value="1"/>
</dbReference>